<evidence type="ECO:0000256" key="4">
    <source>
        <dbReference type="ARBA" id="ARBA00022692"/>
    </source>
</evidence>
<feature type="transmembrane region" description="Helical" evidence="7">
    <location>
        <begin position="339"/>
        <end position="362"/>
    </location>
</feature>
<feature type="transmembrane region" description="Helical" evidence="7">
    <location>
        <begin position="69"/>
        <end position="88"/>
    </location>
</feature>
<feature type="transmembrane region" description="Helical" evidence="7">
    <location>
        <begin position="208"/>
        <end position="227"/>
    </location>
</feature>
<feature type="transmembrane region" description="Helical" evidence="7">
    <location>
        <begin position="95"/>
        <end position="113"/>
    </location>
</feature>
<dbReference type="PANTHER" id="PTHR42810:SF4">
    <property type="entry name" value="URIC ACID TRANSPORTER UACT"/>
    <property type="match status" value="1"/>
</dbReference>
<evidence type="ECO:0000256" key="1">
    <source>
        <dbReference type="ARBA" id="ARBA00004141"/>
    </source>
</evidence>
<dbReference type="RefSeq" id="WP_382423009.1">
    <property type="nucleotide sequence ID" value="NZ_JBHSCW010000007.1"/>
</dbReference>
<evidence type="ECO:0000256" key="7">
    <source>
        <dbReference type="SAM" id="Phobius"/>
    </source>
</evidence>
<feature type="transmembrane region" description="Helical" evidence="7">
    <location>
        <begin position="119"/>
        <end position="139"/>
    </location>
</feature>
<keyword evidence="9" id="KW-1185">Reference proteome</keyword>
<keyword evidence="4 7" id="KW-0812">Transmembrane</keyword>
<dbReference type="PANTHER" id="PTHR42810">
    <property type="entry name" value="PURINE PERMEASE C1399.01C-RELATED"/>
    <property type="match status" value="1"/>
</dbReference>
<protein>
    <submittedName>
        <fullName evidence="8">Uracil-xanthine permease family protein</fullName>
    </submittedName>
</protein>
<comment type="caution">
    <text evidence="8">The sequence shown here is derived from an EMBL/GenBank/DDBJ whole genome shotgun (WGS) entry which is preliminary data.</text>
</comment>
<evidence type="ECO:0000256" key="2">
    <source>
        <dbReference type="ARBA" id="ARBA00008821"/>
    </source>
</evidence>
<feature type="transmembrane region" description="Helical" evidence="7">
    <location>
        <begin position="424"/>
        <end position="447"/>
    </location>
</feature>
<dbReference type="EMBL" id="JBHSCW010000007">
    <property type="protein sequence ID" value="MFC4352475.1"/>
    <property type="molecule type" value="Genomic_DNA"/>
</dbReference>
<dbReference type="Pfam" id="PF00860">
    <property type="entry name" value="Xan_ur_permease"/>
    <property type="match status" value="1"/>
</dbReference>
<accession>A0ABV8UMM5</accession>
<comment type="subcellular location">
    <subcellularLocation>
        <location evidence="1">Membrane</location>
        <topology evidence="1">Multi-pass membrane protein</topology>
    </subcellularLocation>
</comment>
<evidence type="ECO:0000256" key="3">
    <source>
        <dbReference type="ARBA" id="ARBA00022448"/>
    </source>
</evidence>
<comment type="similarity">
    <text evidence="2">Belongs to the nucleobase:cation symporter-2 (NCS2) (TC 2.A.40) family.</text>
</comment>
<feature type="transmembrane region" description="Helical" evidence="7">
    <location>
        <begin position="151"/>
        <end position="169"/>
    </location>
</feature>
<gene>
    <name evidence="8" type="ORF">ACFOW6_13070</name>
</gene>
<evidence type="ECO:0000313" key="9">
    <source>
        <dbReference type="Proteomes" id="UP001595799"/>
    </source>
</evidence>
<feature type="transmembrane region" description="Helical" evidence="7">
    <location>
        <begin position="261"/>
        <end position="282"/>
    </location>
</feature>
<proteinExistence type="inferred from homology"/>
<dbReference type="Proteomes" id="UP001595799">
    <property type="component" value="Unassembled WGS sequence"/>
</dbReference>
<feature type="transmembrane region" description="Helical" evidence="7">
    <location>
        <begin position="368"/>
        <end position="389"/>
    </location>
</feature>
<feature type="transmembrane region" description="Helical" evidence="7">
    <location>
        <begin position="401"/>
        <end position="418"/>
    </location>
</feature>
<dbReference type="InterPro" id="IPR006043">
    <property type="entry name" value="NCS2"/>
</dbReference>
<keyword evidence="6 7" id="KW-0472">Membrane</keyword>
<name>A0ABV8UMM5_9PROT</name>
<organism evidence="8 9">
    <name type="scientific">Fodinicurvata halophila</name>
    <dbReference type="NCBI Taxonomy" id="1419723"/>
    <lineage>
        <taxon>Bacteria</taxon>
        <taxon>Pseudomonadati</taxon>
        <taxon>Pseudomonadota</taxon>
        <taxon>Alphaproteobacteria</taxon>
        <taxon>Rhodospirillales</taxon>
        <taxon>Rhodovibrionaceae</taxon>
        <taxon>Fodinicurvata</taxon>
    </lineage>
</organism>
<feature type="transmembrane region" description="Helical" evidence="7">
    <location>
        <begin position="181"/>
        <end position="201"/>
    </location>
</feature>
<keyword evidence="5 7" id="KW-1133">Transmembrane helix</keyword>
<evidence type="ECO:0000256" key="5">
    <source>
        <dbReference type="ARBA" id="ARBA00022989"/>
    </source>
</evidence>
<feature type="transmembrane region" description="Helical" evidence="7">
    <location>
        <begin position="35"/>
        <end position="63"/>
    </location>
</feature>
<evidence type="ECO:0000313" key="8">
    <source>
        <dbReference type="EMBL" id="MFC4352475.1"/>
    </source>
</evidence>
<keyword evidence="3" id="KW-0813">Transport</keyword>
<sequence>MTAILKWVLTPPPEPERVQPEEVIYRLKDRPPVKVLLAVAGQHSLLVLMLMVYALLAAAALGLGYAETISYVSSSLLILGIGTVLQGLRSRFTPGVPLVSILSPVPLATYVTIVSLHGLGAAMGAVIAANLILMLLVPYLPRLRAYFPPEVIGVVILLLGMELVSSGVSRSVGLNEGTGVSGAQALVAIGTLVGIIAASVWGSMRFRIMAVLIGTVIGSLLSLWLGLFDFQALERLEGQPLLALPWQNISLPMPEFVPMAILPYLIVELFGAMDQVAVSLTIDKLNHKKWRRADMNLVSRSVMTNCFQNMLLGAAGLISGGASSAHVGLAHASGVMSRYVSLMTGAIMMLLAFIPAIATLVVLTPEPVVGGILVYTAAFLIVSGMQLIFSRMLDMKRSFTVGLSIVVGLSLLILPRITEQAPEWSETIVGSALMVGSLCAIGLNLLFRIGIKKTASRELENDHPGAEIAEFLEHHGKIWGAREEVIRRAGLAIGEAMETLQGAELIEGPVTLTVRFDEVDVVCALSYEGRKLDLGQGGQVDLDALLEDEDDSALDAGMMQVSSMMITRLADRVRAFERKGRANLVLQFEH</sequence>
<reference evidence="9" key="1">
    <citation type="journal article" date="2019" name="Int. J. Syst. Evol. Microbiol.">
        <title>The Global Catalogue of Microorganisms (GCM) 10K type strain sequencing project: providing services to taxonomists for standard genome sequencing and annotation.</title>
        <authorList>
            <consortium name="The Broad Institute Genomics Platform"/>
            <consortium name="The Broad Institute Genome Sequencing Center for Infectious Disease"/>
            <person name="Wu L."/>
            <person name="Ma J."/>
        </authorList>
    </citation>
    <scope>NUCLEOTIDE SEQUENCE [LARGE SCALE GENOMIC DNA]</scope>
    <source>
        <strain evidence="9">CECT 8472</strain>
    </source>
</reference>
<evidence type="ECO:0000256" key="6">
    <source>
        <dbReference type="ARBA" id="ARBA00023136"/>
    </source>
</evidence>